<dbReference type="VEuPathDB" id="FungiDB:CH63R_06788"/>
<protein>
    <submittedName>
        <fullName evidence="1">Uncharacterized protein</fullName>
    </submittedName>
</protein>
<dbReference type="Proteomes" id="UP000007174">
    <property type="component" value="Unassembled WGS sequence"/>
</dbReference>
<evidence type="ECO:0000313" key="3">
    <source>
        <dbReference type="Proteomes" id="UP000007174"/>
    </source>
</evidence>
<sequence>MVVRVRLNLPQRFAQTRLTSSCITLLGKVWWPSSRYGLPSQHVCITIVCAILSVLCMTSSIPHPRKKTSHTALVDGSWVRSSIVNSRRASSPGSDVLAGSRSASWYGHRLKFAKMLWATIGAMTSPQQL</sequence>
<reference evidence="1" key="1">
    <citation type="submission" date="2011-12" db="EMBL/GenBank/DDBJ databases">
        <title>The genome sequence of Colletotrichum higginsianum IMI 34906.</title>
        <authorList>
            <person name="Ma L.-J."/>
            <person name="O'Connell R."/>
            <person name="van Themaat E.V.L."/>
            <person name="Stueber K."/>
            <person name="Young S.K."/>
            <person name="Zeng Q."/>
            <person name="Gargeya S."/>
            <person name="Fitzgerald M."/>
            <person name="Haas B."/>
            <person name="Abouelleil A."/>
            <person name="Alvarado L."/>
            <person name="Arachchi H.M."/>
            <person name="Berlin A."/>
            <person name="Chapman S.B."/>
            <person name="Gearin G."/>
            <person name="Goldberg J."/>
            <person name="Griggs A."/>
            <person name="Gujja S."/>
            <person name="Hansen M."/>
            <person name="Heiman D."/>
            <person name="Howarth C."/>
            <person name="Larimer J."/>
            <person name="Lui A."/>
            <person name="MacDonald P.J.P."/>
            <person name="McCowen C."/>
            <person name="Montmayeur A."/>
            <person name="Murphy C."/>
            <person name="Neiman D."/>
            <person name="Pearson M."/>
            <person name="Priest M."/>
            <person name="Roberts A."/>
            <person name="Saif S."/>
            <person name="Shea T."/>
            <person name="Sisk P."/>
            <person name="Stolte C."/>
            <person name="Sykes S."/>
            <person name="Wortman J."/>
            <person name="Nusbaum C."/>
            <person name="Birren B."/>
        </authorList>
    </citation>
    <scope>NUCLEOTIDE SEQUENCE</scope>
    <source>
        <strain evidence="1">IMI 349063</strain>
    </source>
</reference>
<dbReference type="HOGENOM" id="CLU_1948699_0_0_1"/>
<keyword evidence="4" id="KW-1185">Reference proteome</keyword>
<dbReference type="GeneID" id="28865870"/>
<evidence type="ECO:0000313" key="2">
    <source>
        <dbReference type="EMBL" id="OBR11096.1"/>
    </source>
</evidence>
<proteinExistence type="predicted"/>
<gene>
    <name evidence="1" type="ORF">CH063_04287</name>
    <name evidence="2" type="ORF">CH63R_06788</name>
</gene>
<dbReference type="RefSeq" id="XP_018159613.1">
    <property type="nucleotide sequence ID" value="XM_018301763.1"/>
</dbReference>
<dbReference type="Proteomes" id="UP000092177">
    <property type="component" value="Chromosome 4"/>
</dbReference>
<accession>H1W5P1</accession>
<dbReference type="AlphaFoldDB" id="H1W5P1"/>
<reference evidence="4" key="4">
    <citation type="journal article" date="2017" name="BMC Genomics">
        <title>Gapless genome assembly of Colletotrichum higginsianum reveals chromosome structure and association of transposable elements with secondary metabolite gene clusters.</title>
        <authorList>
            <person name="Dallery J.-F."/>
            <person name="Lapalu N."/>
            <person name="Zampounis A."/>
            <person name="Pigne S."/>
            <person name="Luyten I."/>
            <person name="Amselem J."/>
            <person name="Wittenberg A.H.J."/>
            <person name="Zhou S."/>
            <person name="de Queiroz M.V."/>
            <person name="Robin G.P."/>
            <person name="Auger A."/>
            <person name="Hainaut M."/>
            <person name="Henrissat B."/>
            <person name="Kim K.-T."/>
            <person name="Lee Y.-H."/>
            <person name="Lespinet O."/>
            <person name="Schwartz D.C."/>
            <person name="Thon M.R."/>
            <person name="O'Connell R.J."/>
        </authorList>
    </citation>
    <scope>NUCLEOTIDE SEQUENCE [LARGE SCALE GENOMIC DNA]</scope>
    <source>
        <strain evidence="4">IMI 349063</strain>
    </source>
</reference>
<name>H1W5P1_COLHI</name>
<dbReference type="EMBL" id="LTAN01000004">
    <property type="protein sequence ID" value="OBR11096.1"/>
    <property type="molecule type" value="Genomic_DNA"/>
</dbReference>
<dbReference type="EMBL" id="CACQ02010167">
    <property type="protein sequence ID" value="CCF47805.1"/>
    <property type="molecule type" value="Genomic_DNA"/>
</dbReference>
<reference evidence="3" key="2">
    <citation type="journal article" date="2012" name="Nat. Genet.">
        <title>Lifestyle transitions in plant pathogenic Colletotrichum fungi deciphered by genome and transcriptome analyses.</title>
        <authorList>
            <person name="O'Connell R.J."/>
            <person name="Thon M.R."/>
            <person name="Hacquard S."/>
            <person name="Amyotte S.G."/>
            <person name="Kleemann J."/>
            <person name="Torres M.F."/>
            <person name="Damm U."/>
            <person name="Buiate E.A."/>
            <person name="Epstein L."/>
            <person name="Alkan N."/>
            <person name="Altmueller J."/>
            <person name="Alvarado-Balderrama L."/>
            <person name="Bauser C.A."/>
            <person name="Becker C."/>
            <person name="Birren B.W."/>
            <person name="Chen Z."/>
            <person name="Choi J."/>
            <person name="Crouch J.A."/>
            <person name="Duvick J.P."/>
            <person name="Farman M.A."/>
            <person name="Gan P."/>
            <person name="Heiman D."/>
            <person name="Henrissat B."/>
            <person name="Howard R.J."/>
            <person name="Kabbage M."/>
            <person name="Koch C."/>
            <person name="Kracher B."/>
            <person name="Kubo Y."/>
            <person name="Law A.D."/>
            <person name="Lebrun M.-H."/>
            <person name="Lee Y.-H."/>
            <person name="Miyara I."/>
            <person name="Moore N."/>
            <person name="Neumann U."/>
            <person name="Nordstroem K."/>
            <person name="Panaccione D.G."/>
            <person name="Panstruga R."/>
            <person name="Place M."/>
            <person name="Proctor R.H."/>
            <person name="Prusky D."/>
            <person name="Rech G."/>
            <person name="Reinhardt R."/>
            <person name="Rollins J.A."/>
            <person name="Rounsley S."/>
            <person name="Schardl C.L."/>
            <person name="Schwartz D.C."/>
            <person name="Shenoy N."/>
            <person name="Shirasu K."/>
            <person name="Sikhakolli U.R."/>
            <person name="Stueber K."/>
            <person name="Sukno S.A."/>
            <person name="Sweigard J.A."/>
            <person name="Takano Y."/>
            <person name="Takahara H."/>
            <person name="Trail F."/>
            <person name="van der Does H.C."/>
            <person name="Voll L.M."/>
            <person name="Will I."/>
            <person name="Young S."/>
            <person name="Zeng Q."/>
            <person name="Zhang J."/>
            <person name="Zhou S."/>
            <person name="Dickman M.B."/>
            <person name="Schulze-Lefert P."/>
            <person name="Ver Loren van Themaat E."/>
            <person name="Ma L.-J."/>
            <person name="Vaillancourt L.J."/>
        </authorList>
    </citation>
    <scope>NUCLEOTIDE SEQUENCE [LARGE SCALE GENOMIC DNA]</scope>
    <source>
        <strain evidence="3">IMI 349063</strain>
    </source>
</reference>
<reference evidence="2" key="3">
    <citation type="submission" date="2016-02" db="EMBL/GenBank/DDBJ databases">
        <title>Resequencing and annotation of the Colletotrichum higginsianum genome.</title>
        <authorList>
            <person name="O'Connell R."/>
            <person name="Zambounis A."/>
            <person name="Thon M."/>
            <person name="Dallery J.-F."/>
        </authorList>
    </citation>
    <scope>NUCLEOTIDE SEQUENCE [LARGE SCALE GENOMIC DNA]</scope>
    <source>
        <strain evidence="2">IMI 349063</strain>
    </source>
</reference>
<organism evidence="1 3">
    <name type="scientific">Colletotrichum higginsianum (strain IMI 349063)</name>
    <name type="common">Crucifer anthracnose fungus</name>
    <dbReference type="NCBI Taxonomy" id="759273"/>
    <lineage>
        <taxon>Eukaryota</taxon>
        <taxon>Fungi</taxon>
        <taxon>Dikarya</taxon>
        <taxon>Ascomycota</taxon>
        <taxon>Pezizomycotina</taxon>
        <taxon>Sordariomycetes</taxon>
        <taxon>Hypocreomycetidae</taxon>
        <taxon>Glomerellales</taxon>
        <taxon>Glomerellaceae</taxon>
        <taxon>Colletotrichum</taxon>
        <taxon>Colletotrichum destructivum species complex</taxon>
    </lineage>
</organism>
<evidence type="ECO:0000313" key="4">
    <source>
        <dbReference type="Proteomes" id="UP000092177"/>
    </source>
</evidence>
<dbReference type="KEGG" id="chig:CH63R_06788"/>
<evidence type="ECO:0000313" key="1">
    <source>
        <dbReference type="EMBL" id="CCF47805.1"/>
    </source>
</evidence>